<protein>
    <recommendedName>
        <fullName evidence="4">DUF1440 domain-containing protein</fullName>
    </recommendedName>
</protein>
<evidence type="ECO:0008006" key="4">
    <source>
        <dbReference type="Google" id="ProtNLM"/>
    </source>
</evidence>
<dbReference type="AlphaFoldDB" id="A0A4V2F3G1"/>
<dbReference type="Proteomes" id="UP000293638">
    <property type="component" value="Unassembled WGS sequence"/>
</dbReference>
<sequence>MGAVGRIVAGAAAGAAGTTVLNAVTYLDMAVRARPASSTPEDTVEALASRAGVQVPGDEDTRQARLAGLGPLSGIVTGVGVGALGGLLLGGAARRGAGAALVSGVAIGAGAMLATDGSMTALGVTDPRTWDATSWVSDAVPHAAYGVATAAVLRALLR</sequence>
<accession>A0A4V2F3G1</accession>
<evidence type="ECO:0000256" key="1">
    <source>
        <dbReference type="SAM" id="Phobius"/>
    </source>
</evidence>
<evidence type="ECO:0000313" key="3">
    <source>
        <dbReference type="Proteomes" id="UP000293638"/>
    </source>
</evidence>
<dbReference type="EMBL" id="SGXD01000004">
    <property type="protein sequence ID" value="RZS82993.1"/>
    <property type="molecule type" value="Genomic_DNA"/>
</dbReference>
<reference evidence="2 3" key="1">
    <citation type="submission" date="2019-02" db="EMBL/GenBank/DDBJ databases">
        <title>Genomic Encyclopedia of Type Strains, Phase IV (KMG-IV): sequencing the most valuable type-strain genomes for metagenomic binning, comparative biology and taxonomic classification.</title>
        <authorList>
            <person name="Goeker M."/>
        </authorList>
    </citation>
    <scope>NUCLEOTIDE SEQUENCE [LARGE SCALE GENOMIC DNA]</scope>
    <source>
        <strain evidence="2 3">DSM 45622</strain>
    </source>
</reference>
<feature type="transmembrane region" description="Helical" evidence="1">
    <location>
        <begin position="66"/>
        <end position="89"/>
    </location>
</feature>
<keyword evidence="1" id="KW-1133">Transmembrane helix</keyword>
<proteinExistence type="predicted"/>
<organism evidence="2 3">
    <name type="scientific">Motilibacter rhizosphaerae</name>
    <dbReference type="NCBI Taxonomy" id="598652"/>
    <lineage>
        <taxon>Bacteria</taxon>
        <taxon>Bacillati</taxon>
        <taxon>Actinomycetota</taxon>
        <taxon>Actinomycetes</taxon>
        <taxon>Motilibacterales</taxon>
        <taxon>Motilibacteraceae</taxon>
        <taxon>Motilibacter</taxon>
    </lineage>
</organism>
<keyword evidence="1" id="KW-0812">Transmembrane</keyword>
<name>A0A4V2F3G1_9ACTN</name>
<keyword evidence="1" id="KW-0472">Membrane</keyword>
<gene>
    <name evidence="2" type="ORF">EV189_3391</name>
</gene>
<feature type="transmembrane region" description="Helical" evidence="1">
    <location>
        <begin position="135"/>
        <end position="157"/>
    </location>
</feature>
<evidence type="ECO:0000313" key="2">
    <source>
        <dbReference type="EMBL" id="RZS82993.1"/>
    </source>
</evidence>
<feature type="transmembrane region" description="Helical" evidence="1">
    <location>
        <begin position="96"/>
        <end position="115"/>
    </location>
</feature>
<keyword evidence="3" id="KW-1185">Reference proteome</keyword>
<comment type="caution">
    <text evidence="2">The sequence shown here is derived from an EMBL/GenBank/DDBJ whole genome shotgun (WGS) entry which is preliminary data.</text>
</comment>